<dbReference type="SMART" id="SM00823">
    <property type="entry name" value="PKS_PP"/>
    <property type="match status" value="1"/>
</dbReference>
<keyword evidence="3" id="KW-0436">Ligase</keyword>
<dbReference type="GO" id="GO:0016874">
    <property type="term" value="F:ligase activity"/>
    <property type="evidence" value="ECO:0007669"/>
    <property type="project" value="UniProtKB-KW"/>
</dbReference>
<dbReference type="AlphaFoldDB" id="A0A9Q0AKE0"/>
<evidence type="ECO:0000256" key="4">
    <source>
        <dbReference type="ARBA" id="ARBA00029454"/>
    </source>
</evidence>
<evidence type="ECO:0000313" key="6">
    <source>
        <dbReference type="EMBL" id="KAI1859371.1"/>
    </source>
</evidence>
<feature type="domain" description="Carrier" evidence="5">
    <location>
        <begin position="1"/>
        <end position="72"/>
    </location>
</feature>
<dbReference type="Pfam" id="PF00550">
    <property type="entry name" value="PP-binding"/>
    <property type="match status" value="1"/>
</dbReference>
<reference evidence="6" key="1">
    <citation type="submission" date="2021-03" db="EMBL/GenBank/DDBJ databases">
        <title>Revisited historic fungal species revealed as producer of novel bioactive compounds through whole genome sequencing and comparative genomics.</title>
        <authorList>
            <person name="Vignolle G.A."/>
            <person name="Hochenegger N."/>
            <person name="Mach R.L."/>
            <person name="Mach-Aigner A.R."/>
            <person name="Javad Rahimi M."/>
            <person name="Salim K.A."/>
            <person name="Chan C.M."/>
            <person name="Lim L.B.L."/>
            <person name="Cai F."/>
            <person name="Druzhinina I.S."/>
            <person name="U'Ren J.M."/>
            <person name="Derntl C."/>
        </authorList>
    </citation>
    <scope>NUCLEOTIDE SEQUENCE</scope>
    <source>
        <strain evidence="6">TUCIM 5799</strain>
    </source>
</reference>
<dbReference type="GO" id="GO:0031177">
    <property type="term" value="F:phosphopantetheine binding"/>
    <property type="evidence" value="ECO:0007669"/>
    <property type="project" value="InterPro"/>
</dbReference>
<evidence type="ECO:0000313" key="7">
    <source>
        <dbReference type="Proteomes" id="UP000829685"/>
    </source>
</evidence>
<evidence type="ECO:0000256" key="2">
    <source>
        <dbReference type="ARBA" id="ARBA00022553"/>
    </source>
</evidence>
<comment type="similarity">
    <text evidence="4">Belongs to the NRP synthetase family.</text>
</comment>
<dbReference type="SUPFAM" id="SSF47336">
    <property type="entry name" value="ACP-like"/>
    <property type="match status" value="1"/>
</dbReference>
<dbReference type="InterPro" id="IPR023213">
    <property type="entry name" value="CAT-like_dom_sf"/>
</dbReference>
<sequence length="246" mass="27345">MEHALRDVWAEVLNVTALSISVTDGFARLGGDSITAMQVVSRCRAKHIRLTVADILGLQTVRGIAARCTSVSPQADALNGTDDGDDSELGQAWPPSPIQKLFLDGHRGNDHYTHFNQSFILKMRRSAPIDAIRKAALAVFERHPMLRAQFRRGTDGEWEQYVGPYDATTLAFNENVGQSFDEAKDRVQERQATLDIERGPVFAVDVFQGQDLEGQVLLLTAHHIIVDLVSWRVIWHDFSKALGVLS</sequence>
<dbReference type="EMBL" id="JAFIMR010000034">
    <property type="protein sequence ID" value="KAI1859371.1"/>
    <property type="molecule type" value="Genomic_DNA"/>
</dbReference>
<name>A0A9Q0AKE0_9PEZI</name>
<accession>A0A9Q0AKE0</accession>
<gene>
    <name evidence="6" type="ORF">JX265_010374</name>
</gene>
<organism evidence="6 7">
    <name type="scientific">Neoarthrinium moseri</name>
    <dbReference type="NCBI Taxonomy" id="1658444"/>
    <lineage>
        <taxon>Eukaryota</taxon>
        <taxon>Fungi</taxon>
        <taxon>Dikarya</taxon>
        <taxon>Ascomycota</taxon>
        <taxon>Pezizomycotina</taxon>
        <taxon>Sordariomycetes</taxon>
        <taxon>Xylariomycetidae</taxon>
        <taxon>Amphisphaeriales</taxon>
        <taxon>Apiosporaceae</taxon>
        <taxon>Neoarthrinium</taxon>
    </lineage>
</organism>
<dbReference type="InterPro" id="IPR020806">
    <property type="entry name" value="PKS_PP-bd"/>
</dbReference>
<dbReference type="SUPFAM" id="SSF52777">
    <property type="entry name" value="CoA-dependent acyltransferases"/>
    <property type="match status" value="1"/>
</dbReference>
<keyword evidence="1" id="KW-0596">Phosphopantetheine</keyword>
<dbReference type="PROSITE" id="PS50075">
    <property type="entry name" value="CARRIER"/>
    <property type="match status" value="1"/>
</dbReference>
<dbReference type="Gene3D" id="1.10.1200.10">
    <property type="entry name" value="ACP-like"/>
    <property type="match status" value="1"/>
</dbReference>
<dbReference type="InterPro" id="IPR036736">
    <property type="entry name" value="ACP-like_sf"/>
</dbReference>
<dbReference type="InterPro" id="IPR001242">
    <property type="entry name" value="Condensation_dom"/>
</dbReference>
<keyword evidence="2" id="KW-0597">Phosphoprotein</keyword>
<protein>
    <recommendedName>
        <fullName evidence="5">Carrier domain-containing protein</fullName>
    </recommendedName>
</protein>
<keyword evidence="7" id="KW-1185">Reference proteome</keyword>
<dbReference type="Pfam" id="PF00668">
    <property type="entry name" value="Condensation"/>
    <property type="match status" value="1"/>
</dbReference>
<comment type="caution">
    <text evidence="6">The sequence shown here is derived from an EMBL/GenBank/DDBJ whole genome shotgun (WGS) entry which is preliminary data.</text>
</comment>
<evidence type="ECO:0000256" key="1">
    <source>
        <dbReference type="ARBA" id="ARBA00022450"/>
    </source>
</evidence>
<dbReference type="FunFam" id="1.10.1200.10:FF:000005">
    <property type="entry name" value="Nonribosomal peptide synthetase 1"/>
    <property type="match status" value="1"/>
</dbReference>
<evidence type="ECO:0000259" key="5">
    <source>
        <dbReference type="PROSITE" id="PS50075"/>
    </source>
</evidence>
<dbReference type="PANTHER" id="PTHR45398">
    <property type="match status" value="1"/>
</dbReference>
<dbReference type="Gene3D" id="3.30.559.10">
    <property type="entry name" value="Chloramphenicol acetyltransferase-like domain"/>
    <property type="match status" value="1"/>
</dbReference>
<proteinExistence type="inferred from homology"/>
<dbReference type="Proteomes" id="UP000829685">
    <property type="component" value="Unassembled WGS sequence"/>
</dbReference>
<dbReference type="PANTHER" id="PTHR45398:SF1">
    <property type="entry name" value="ENZYME, PUTATIVE (JCVI)-RELATED"/>
    <property type="match status" value="1"/>
</dbReference>
<evidence type="ECO:0000256" key="3">
    <source>
        <dbReference type="ARBA" id="ARBA00022598"/>
    </source>
</evidence>
<dbReference type="InterPro" id="IPR009081">
    <property type="entry name" value="PP-bd_ACP"/>
</dbReference>